<reference evidence="1" key="3">
    <citation type="submission" date="2023-10" db="EMBL/GenBank/DDBJ databases">
        <authorList>
            <person name="Picardeau M."/>
            <person name="Thibeaux R."/>
        </authorList>
    </citation>
    <scope>NUCLEOTIDE SEQUENCE</scope>
    <source>
        <strain evidence="1">ATI7-C-A5</strain>
    </source>
</reference>
<evidence type="ECO:0000313" key="3">
    <source>
        <dbReference type="Proteomes" id="UP000232122"/>
    </source>
</evidence>
<dbReference type="EMBL" id="NPEF02000004">
    <property type="protein sequence ID" value="MDV6235067.1"/>
    <property type="molecule type" value="Genomic_DNA"/>
</dbReference>
<dbReference type="EMBL" id="NPEF01000079">
    <property type="protein sequence ID" value="PJZ93163.1"/>
    <property type="molecule type" value="Genomic_DNA"/>
</dbReference>
<evidence type="ECO:0000313" key="1">
    <source>
        <dbReference type="EMBL" id="MDV6235067.1"/>
    </source>
</evidence>
<evidence type="ECO:0000313" key="2">
    <source>
        <dbReference type="EMBL" id="PJZ93163.1"/>
    </source>
</evidence>
<dbReference type="OrthoDB" id="340228at2"/>
<comment type="caution">
    <text evidence="2">The sequence shown here is derived from an EMBL/GenBank/DDBJ whole genome shotgun (WGS) entry which is preliminary data.</text>
</comment>
<accession>A0A2N0B9H6</accession>
<reference evidence="1 3" key="2">
    <citation type="journal article" date="2018" name="Microb. Genom.">
        <title>Deciphering the unexplored Leptospira diversity from soils uncovers genomic evolution to virulence.</title>
        <authorList>
            <person name="Thibeaux R."/>
            <person name="Iraola G."/>
            <person name="Ferres I."/>
            <person name="Bierque E."/>
            <person name="Girault D."/>
            <person name="Soupe-Gilbert M.E."/>
            <person name="Picardeau M."/>
            <person name="Goarant C."/>
        </authorList>
    </citation>
    <scope>NUCLEOTIDE SEQUENCE [LARGE SCALE GENOMIC DNA]</scope>
    <source>
        <strain evidence="1 3">ATI7-C-A5</strain>
    </source>
</reference>
<dbReference type="RefSeq" id="WP_100765010.1">
    <property type="nucleotide sequence ID" value="NZ_NPEF02000004.1"/>
</dbReference>
<protein>
    <submittedName>
        <fullName evidence="2">Uncharacterized protein</fullName>
    </submittedName>
</protein>
<dbReference type="NCBIfam" id="NF047604">
    <property type="entry name" value="LIC14007_fam"/>
    <property type="match status" value="1"/>
</dbReference>
<organism evidence="2">
    <name type="scientific">Leptospira ellisii</name>
    <dbReference type="NCBI Taxonomy" id="2023197"/>
    <lineage>
        <taxon>Bacteria</taxon>
        <taxon>Pseudomonadati</taxon>
        <taxon>Spirochaetota</taxon>
        <taxon>Spirochaetia</taxon>
        <taxon>Leptospirales</taxon>
        <taxon>Leptospiraceae</taxon>
        <taxon>Leptospira</taxon>
    </lineage>
</organism>
<sequence length="117" mass="13672">MKIYSGAISAKNKELPPLFVTRNGFKRRILLQEPKKAVELSVANGLERNVLLISYTLLLDYTGDSNIAESSYLQFSVRFQDTLNKNTWFFLSNRIETFLREADRTKVDFDFQYESEF</sequence>
<reference evidence="2" key="1">
    <citation type="submission" date="2017-07" db="EMBL/GenBank/DDBJ databases">
        <title>Leptospira spp. isolated from tropical soils.</title>
        <authorList>
            <person name="Thibeaux R."/>
            <person name="Iraola G."/>
            <person name="Ferres I."/>
            <person name="Bierque E."/>
            <person name="Girault D."/>
            <person name="Soupe-Gilbert M.-E."/>
            <person name="Picardeau M."/>
            <person name="Goarant C."/>
        </authorList>
    </citation>
    <scope>NUCLEOTIDE SEQUENCE [LARGE SCALE GENOMIC DNA]</scope>
    <source>
        <strain evidence="2">ATI7-C-A5</strain>
    </source>
</reference>
<dbReference type="NCBIfam" id="NF047562">
    <property type="entry name" value="LIC_14007_fam"/>
    <property type="match status" value="1"/>
</dbReference>
<dbReference type="Proteomes" id="UP000232122">
    <property type="component" value="Unassembled WGS sequence"/>
</dbReference>
<dbReference type="AlphaFoldDB" id="A0A2N0B9H6"/>
<keyword evidence="3" id="KW-1185">Reference proteome</keyword>
<name>A0A2N0B9H6_9LEPT</name>
<gene>
    <name evidence="1" type="ORF">CH379_005415</name>
    <name evidence="2" type="ORF">CH379_09250</name>
</gene>
<proteinExistence type="predicted"/>